<accession>A0A9P8HQZ5</accession>
<feature type="transmembrane region" description="Helical" evidence="6">
    <location>
        <begin position="541"/>
        <end position="565"/>
    </location>
</feature>
<dbReference type="GO" id="GO:0000287">
    <property type="term" value="F:magnesium ion binding"/>
    <property type="evidence" value="ECO:0007669"/>
    <property type="project" value="TreeGrafter"/>
</dbReference>
<dbReference type="SUPFAM" id="SSF144083">
    <property type="entry name" value="Magnesium transport protein CorA, transmembrane region"/>
    <property type="match status" value="1"/>
</dbReference>
<keyword evidence="4 6" id="KW-0472">Membrane</keyword>
<reference evidence="7 8" key="1">
    <citation type="submission" date="2021-08" db="EMBL/GenBank/DDBJ databases">
        <title>The highly contiguous genome resource for Trichoderma semiorbis FJ059, a fungal antagonistic to plant pathogens.</title>
        <authorList>
            <person name="Liu T."/>
        </authorList>
    </citation>
    <scope>NUCLEOTIDE SEQUENCE [LARGE SCALE GENOMIC DNA]</scope>
    <source>
        <strain evidence="7 8">FJ059</strain>
    </source>
</reference>
<evidence type="ECO:0000256" key="3">
    <source>
        <dbReference type="ARBA" id="ARBA00022989"/>
    </source>
</evidence>
<evidence type="ECO:0000313" key="7">
    <source>
        <dbReference type="EMBL" id="KAH0526082.1"/>
    </source>
</evidence>
<dbReference type="GO" id="GO:0015087">
    <property type="term" value="F:cobalt ion transmembrane transporter activity"/>
    <property type="evidence" value="ECO:0007669"/>
    <property type="project" value="TreeGrafter"/>
</dbReference>
<dbReference type="GO" id="GO:0050897">
    <property type="term" value="F:cobalt ion binding"/>
    <property type="evidence" value="ECO:0007669"/>
    <property type="project" value="TreeGrafter"/>
</dbReference>
<dbReference type="Pfam" id="PF01544">
    <property type="entry name" value="CorA"/>
    <property type="match status" value="1"/>
</dbReference>
<evidence type="ECO:0000256" key="4">
    <source>
        <dbReference type="ARBA" id="ARBA00023136"/>
    </source>
</evidence>
<name>A0A9P8HQZ5_9HYPO</name>
<dbReference type="Gene3D" id="1.20.58.340">
    <property type="entry name" value="Magnesium transport protein CorA, transmembrane region"/>
    <property type="match status" value="1"/>
</dbReference>
<feature type="region of interest" description="Disordered" evidence="5">
    <location>
        <begin position="616"/>
        <end position="637"/>
    </location>
</feature>
<evidence type="ECO:0000256" key="1">
    <source>
        <dbReference type="ARBA" id="ARBA00004651"/>
    </source>
</evidence>
<dbReference type="Proteomes" id="UP000826573">
    <property type="component" value="Unassembled WGS sequence"/>
</dbReference>
<dbReference type="AlphaFoldDB" id="A0A9P8HQZ5"/>
<dbReference type="GO" id="GO:0015095">
    <property type="term" value="F:magnesium ion transmembrane transporter activity"/>
    <property type="evidence" value="ECO:0007669"/>
    <property type="project" value="TreeGrafter"/>
</dbReference>
<proteinExistence type="predicted"/>
<evidence type="ECO:0008006" key="9">
    <source>
        <dbReference type="Google" id="ProtNLM"/>
    </source>
</evidence>
<comment type="caution">
    <text evidence="7">The sequence shown here is derived from an EMBL/GenBank/DDBJ whole genome shotgun (WGS) entry which is preliminary data.</text>
</comment>
<evidence type="ECO:0000256" key="2">
    <source>
        <dbReference type="ARBA" id="ARBA00022692"/>
    </source>
</evidence>
<dbReference type="GO" id="GO:0005886">
    <property type="term" value="C:plasma membrane"/>
    <property type="evidence" value="ECO:0007669"/>
    <property type="project" value="UniProtKB-SubCell"/>
</dbReference>
<dbReference type="InterPro" id="IPR002523">
    <property type="entry name" value="MgTranspt_CorA/ZnTranspt_ZntB"/>
</dbReference>
<keyword evidence="2 6" id="KW-0812">Transmembrane</keyword>
<comment type="subcellular location">
    <subcellularLocation>
        <location evidence="1">Cell membrane</location>
        <topology evidence="1">Multi-pass membrane protein</topology>
    </subcellularLocation>
</comment>
<dbReference type="PANTHER" id="PTHR46494">
    <property type="entry name" value="CORA FAMILY METAL ION TRANSPORTER (EUROFUNG)"/>
    <property type="match status" value="1"/>
</dbReference>
<sequence length="680" mass="78511">MNTEPGQAGGGPGRILVSYGGAVMWSLATKECQTWFAFISHFRAFWPRKFEFWRKDHLLTAENWGKILNLAERQHSDVRLKLKIADTPDLLRTFLKSDVTANKASEKCPEQSATAPEYLHVFTLLSKSADSSNDSILKDLQGQLSAAEKFLTEKTSYTAQREYKKCELMTRDGVNEQLEKLGARIEEKKSDKVRRSYEERLDVFNTADTLFQLFFPLTFHGPTTGKYWGALSKKMEMPELDEDDVHAYSTPVSTLRSTLWELTQDVQSFQNLMSFAGKQDRAAMELPRELVTAWLHIVFGLTYAYEVGWYNHMTKARSLLKEGMQKMVESISAQNLLDRAVMQPTEVMSLIALNLLHDDVGQYDDICDTYSLYLNSLDTDITTKAPSRTYQHRIDLVNQEMTAIKRNLSRQRNIIAMLRNRTSITDGNFMVRYGEEMPARMRGEFGGMKRREPRLLEDERMVRRGAYDEGRFGVQFLNDLETASKLSSTDMGGFRSLFLADCANLVDQREYEFRRNTEYAEDLEREITYKMEWTKDRQENAIYAFTLVTIIFLPLSAISSIFGMNTNDIRNMDFDQWLYWVVALPVTVIIIIAGLWWMDELSNATDWLVGKRWRSSKGASRSSGSSMDYDSVSRASEDVPATYRRSRYSRPTVRKYADTIEVPVSSMPPPRRRRTSFYKY</sequence>
<evidence type="ECO:0000256" key="6">
    <source>
        <dbReference type="SAM" id="Phobius"/>
    </source>
</evidence>
<dbReference type="InterPro" id="IPR045863">
    <property type="entry name" value="CorA_TM1_TM2"/>
</dbReference>
<evidence type="ECO:0000256" key="5">
    <source>
        <dbReference type="SAM" id="MobiDB-lite"/>
    </source>
</evidence>
<feature type="compositionally biased region" description="Low complexity" evidence="5">
    <location>
        <begin position="616"/>
        <end position="634"/>
    </location>
</feature>
<protein>
    <recommendedName>
        <fullName evidence="9">Mg2+ transporter protein, CorA-like/Zinc transport protein ZntB</fullName>
    </recommendedName>
</protein>
<keyword evidence="3 6" id="KW-1133">Transmembrane helix</keyword>
<organism evidence="7 8">
    <name type="scientific">Trichoderma semiorbis</name>
    <dbReference type="NCBI Taxonomy" id="1491008"/>
    <lineage>
        <taxon>Eukaryota</taxon>
        <taxon>Fungi</taxon>
        <taxon>Dikarya</taxon>
        <taxon>Ascomycota</taxon>
        <taxon>Pezizomycotina</taxon>
        <taxon>Sordariomycetes</taxon>
        <taxon>Hypocreomycetidae</taxon>
        <taxon>Hypocreales</taxon>
        <taxon>Hypocreaceae</taxon>
        <taxon>Trichoderma</taxon>
    </lineage>
</organism>
<dbReference type="EMBL" id="JAIMJC010000004">
    <property type="protein sequence ID" value="KAH0526082.1"/>
    <property type="molecule type" value="Genomic_DNA"/>
</dbReference>
<dbReference type="PANTHER" id="PTHR46494:SF3">
    <property type="entry name" value="ZINC TRANSPORT PROTEIN ZNTB"/>
    <property type="match status" value="1"/>
</dbReference>
<keyword evidence="8" id="KW-1185">Reference proteome</keyword>
<gene>
    <name evidence="7" type="ORF">TsFJ059_009462</name>
</gene>
<evidence type="ECO:0000313" key="8">
    <source>
        <dbReference type="Proteomes" id="UP000826573"/>
    </source>
</evidence>
<feature type="transmembrane region" description="Helical" evidence="6">
    <location>
        <begin position="577"/>
        <end position="598"/>
    </location>
</feature>